<dbReference type="GO" id="GO:0005737">
    <property type="term" value="C:cytoplasm"/>
    <property type="evidence" value="ECO:0007669"/>
    <property type="project" value="TreeGrafter"/>
</dbReference>
<dbReference type="Proteomes" id="UP001153365">
    <property type="component" value="Unassembled WGS sequence"/>
</dbReference>
<sequence length="87" mass="9045">METGKVTALLRSCSKVWIGQGKISRGMSALAHDPVQSLLAIGTTTGSLHVYGSAGVQVSWTNSPSHSIKLLSFKSGSPLICCVGQSE</sequence>
<evidence type="ECO:0000313" key="1">
    <source>
        <dbReference type="EMBL" id="CAH7690288.1"/>
    </source>
</evidence>
<dbReference type="PANTHER" id="PTHR10241:SF25">
    <property type="entry name" value="TOMOSYN, ISOFORM C"/>
    <property type="match status" value="1"/>
</dbReference>
<gene>
    <name evidence="1" type="ORF">PPACK8108_LOCUS25587</name>
</gene>
<evidence type="ECO:0000313" key="2">
    <source>
        <dbReference type="Proteomes" id="UP001153365"/>
    </source>
</evidence>
<dbReference type="GO" id="GO:0005096">
    <property type="term" value="F:GTPase activator activity"/>
    <property type="evidence" value="ECO:0007669"/>
    <property type="project" value="TreeGrafter"/>
</dbReference>
<dbReference type="GO" id="GO:0006887">
    <property type="term" value="P:exocytosis"/>
    <property type="evidence" value="ECO:0007669"/>
    <property type="project" value="TreeGrafter"/>
</dbReference>
<accession>A0AAV0BV05</accession>
<dbReference type="PANTHER" id="PTHR10241">
    <property type="entry name" value="LETHAL 2 GIANT LARVAE PROTEIN"/>
    <property type="match status" value="1"/>
</dbReference>
<dbReference type="EMBL" id="CALTRL010006254">
    <property type="protein sequence ID" value="CAH7690288.1"/>
    <property type="molecule type" value="Genomic_DNA"/>
</dbReference>
<reference evidence="1" key="1">
    <citation type="submission" date="2022-06" db="EMBL/GenBank/DDBJ databases">
        <authorList>
            <consortium name="SYNGENTA / RWTH Aachen University"/>
        </authorList>
    </citation>
    <scope>NUCLEOTIDE SEQUENCE</scope>
</reference>
<dbReference type="AlphaFoldDB" id="A0AAV0BV05"/>
<dbReference type="GO" id="GO:0006893">
    <property type="term" value="P:Golgi to plasma membrane transport"/>
    <property type="evidence" value="ECO:0007669"/>
    <property type="project" value="TreeGrafter"/>
</dbReference>
<comment type="caution">
    <text evidence="1">The sequence shown here is derived from an EMBL/GenBank/DDBJ whole genome shotgun (WGS) entry which is preliminary data.</text>
</comment>
<proteinExistence type="predicted"/>
<keyword evidence="2" id="KW-1185">Reference proteome</keyword>
<name>A0AAV0BV05_PHAPC</name>
<dbReference type="GO" id="GO:0005886">
    <property type="term" value="C:plasma membrane"/>
    <property type="evidence" value="ECO:0007669"/>
    <property type="project" value="TreeGrafter"/>
</dbReference>
<protein>
    <submittedName>
        <fullName evidence="1">Uncharacterized protein</fullName>
    </submittedName>
</protein>
<dbReference type="GO" id="GO:0019905">
    <property type="term" value="F:syntaxin binding"/>
    <property type="evidence" value="ECO:0007669"/>
    <property type="project" value="TreeGrafter"/>
</dbReference>
<dbReference type="GO" id="GO:0045159">
    <property type="term" value="F:myosin II binding"/>
    <property type="evidence" value="ECO:0007669"/>
    <property type="project" value="TreeGrafter"/>
</dbReference>
<organism evidence="1 2">
    <name type="scientific">Phakopsora pachyrhizi</name>
    <name type="common">Asian soybean rust disease fungus</name>
    <dbReference type="NCBI Taxonomy" id="170000"/>
    <lineage>
        <taxon>Eukaryota</taxon>
        <taxon>Fungi</taxon>
        <taxon>Dikarya</taxon>
        <taxon>Basidiomycota</taxon>
        <taxon>Pucciniomycotina</taxon>
        <taxon>Pucciniomycetes</taxon>
        <taxon>Pucciniales</taxon>
        <taxon>Phakopsoraceae</taxon>
        <taxon>Phakopsora</taxon>
    </lineage>
</organism>